<reference evidence="8 9" key="1">
    <citation type="submission" date="2018-07" db="EMBL/GenBank/DDBJ databases">
        <title>Rhizobium leguminosarum strain:ATCC 14479 Genome sequencing and assembly.</title>
        <authorList>
            <person name="Chakraborty R."/>
        </authorList>
    </citation>
    <scope>NUCLEOTIDE SEQUENCE [LARGE SCALE GENOMIC DNA]</scope>
    <source>
        <strain evidence="8 9">ATCC 14479</strain>
        <plasmid evidence="9">Plasmid unnamed4</plasmid>
    </source>
</reference>
<keyword evidence="4 6" id="KW-1133">Transmembrane helix</keyword>
<sequence>MTVTKGRRQRHPQAHAEKSERQRYRVKRAIFAVCLVLLAAALAALGTWQVERLAWKRDLIVRVDQRVHAAPVPAPARPDWNKINAADDEYRRVTVSGTLANDKETLVYASTALGPGYWVMTPLTFVDGSSILINRGFVPTDRRDPASRREGEVSGPVEITGLIRMTEPKGSLLQSNGVAADRWYSRDVAAIAEKRGVGAVAPYFIDADAAANPGGLPVGGLTVIDFPNNHLVYAITWYGLAAMVLALLVFILRGENGDRGQPGRSSRSG</sequence>
<evidence type="ECO:0000256" key="5">
    <source>
        <dbReference type="ARBA" id="ARBA00023136"/>
    </source>
</evidence>
<evidence type="ECO:0000256" key="6">
    <source>
        <dbReference type="RuleBase" id="RU363076"/>
    </source>
</evidence>
<feature type="transmembrane region" description="Helical" evidence="6">
    <location>
        <begin position="29"/>
        <end position="48"/>
    </location>
</feature>
<keyword evidence="8" id="KW-0614">Plasmid</keyword>
<dbReference type="Proteomes" id="UP000251166">
    <property type="component" value="Plasmid unnamed4"/>
</dbReference>
<evidence type="ECO:0000256" key="3">
    <source>
        <dbReference type="ARBA" id="ARBA00022692"/>
    </source>
</evidence>
<dbReference type="PROSITE" id="PS50895">
    <property type="entry name" value="SURF1"/>
    <property type="match status" value="1"/>
</dbReference>
<evidence type="ECO:0000313" key="8">
    <source>
        <dbReference type="EMBL" id="AXA45143.1"/>
    </source>
</evidence>
<keyword evidence="6" id="KW-1003">Cell membrane</keyword>
<dbReference type="PANTHER" id="PTHR23427:SF2">
    <property type="entry name" value="SURFEIT LOCUS PROTEIN 1"/>
    <property type="match status" value="1"/>
</dbReference>
<proteinExistence type="inferred from homology"/>
<dbReference type="GO" id="GO:0005886">
    <property type="term" value="C:plasma membrane"/>
    <property type="evidence" value="ECO:0007669"/>
    <property type="project" value="UniProtKB-SubCell"/>
</dbReference>
<evidence type="ECO:0000256" key="2">
    <source>
        <dbReference type="ARBA" id="ARBA00007165"/>
    </source>
</evidence>
<comment type="similarity">
    <text evidence="2 6">Belongs to the SURF1 family.</text>
</comment>
<comment type="subcellular location">
    <subcellularLocation>
        <location evidence="6">Cell membrane</location>
        <topology evidence="6">Multi-pass membrane protein</topology>
    </subcellularLocation>
    <subcellularLocation>
        <location evidence="1">Membrane</location>
    </subcellularLocation>
</comment>
<organism evidence="8 9">
    <name type="scientific">Rhizobium leguminosarum</name>
    <dbReference type="NCBI Taxonomy" id="384"/>
    <lineage>
        <taxon>Bacteria</taxon>
        <taxon>Pseudomonadati</taxon>
        <taxon>Pseudomonadota</taxon>
        <taxon>Alphaproteobacteria</taxon>
        <taxon>Hyphomicrobiales</taxon>
        <taxon>Rhizobiaceae</taxon>
        <taxon>Rhizobium/Agrobacterium group</taxon>
        <taxon>Rhizobium</taxon>
    </lineage>
</organism>
<evidence type="ECO:0000256" key="1">
    <source>
        <dbReference type="ARBA" id="ARBA00004370"/>
    </source>
</evidence>
<dbReference type="Pfam" id="PF02104">
    <property type="entry name" value="SURF1"/>
    <property type="match status" value="1"/>
</dbReference>
<dbReference type="PANTHER" id="PTHR23427">
    <property type="entry name" value="SURFEIT LOCUS PROTEIN"/>
    <property type="match status" value="1"/>
</dbReference>
<feature type="region of interest" description="Disordered" evidence="7">
    <location>
        <begin position="1"/>
        <end position="20"/>
    </location>
</feature>
<keyword evidence="3 6" id="KW-0812">Transmembrane</keyword>
<dbReference type="EMBL" id="CP030764">
    <property type="protein sequence ID" value="AXA45143.1"/>
    <property type="molecule type" value="Genomic_DNA"/>
</dbReference>
<dbReference type="RefSeq" id="WP_112908826.1">
    <property type="nucleotide sequence ID" value="NZ_CP030764.1"/>
</dbReference>
<dbReference type="InterPro" id="IPR002994">
    <property type="entry name" value="Surf1/Shy1"/>
</dbReference>
<evidence type="ECO:0000313" key="9">
    <source>
        <dbReference type="Proteomes" id="UP000251166"/>
    </source>
</evidence>
<gene>
    <name evidence="8" type="ORF">DLJ82_7173</name>
</gene>
<dbReference type="CDD" id="cd06662">
    <property type="entry name" value="SURF1"/>
    <property type="match status" value="1"/>
</dbReference>
<name>A0A2Z4YYT3_RHILE</name>
<feature type="compositionally biased region" description="Basic residues" evidence="7">
    <location>
        <begin position="1"/>
        <end position="13"/>
    </location>
</feature>
<dbReference type="AlphaFoldDB" id="A0A2Z4YYT3"/>
<feature type="transmembrane region" description="Helical" evidence="6">
    <location>
        <begin position="231"/>
        <end position="252"/>
    </location>
</feature>
<evidence type="ECO:0000256" key="7">
    <source>
        <dbReference type="SAM" id="MobiDB-lite"/>
    </source>
</evidence>
<geneLocation type="plasmid" evidence="8 9">
    <name>unnamed4</name>
</geneLocation>
<accession>A0A2Z4YYT3</accession>
<dbReference type="InterPro" id="IPR045214">
    <property type="entry name" value="Surf1/Surf4"/>
</dbReference>
<protein>
    <recommendedName>
        <fullName evidence="6">SURF1-like protein</fullName>
    </recommendedName>
</protein>
<evidence type="ECO:0000256" key="4">
    <source>
        <dbReference type="ARBA" id="ARBA00022989"/>
    </source>
</evidence>
<keyword evidence="5 6" id="KW-0472">Membrane</keyword>